<dbReference type="EMBL" id="MT631381">
    <property type="protein sequence ID" value="QNO49522.1"/>
    <property type="molecule type" value="Genomic_DNA"/>
</dbReference>
<organism evidence="1">
    <name type="scientific">Candidatus Methanogaster sp. ANME-2c ERB4</name>
    <dbReference type="NCBI Taxonomy" id="2759911"/>
    <lineage>
        <taxon>Archaea</taxon>
        <taxon>Methanobacteriati</taxon>
        <taxon>Methanobacteriota</taxon>
        <taxon>Stenosarchaea group</taxon>
        <taxon>Methanomicrobia</taxon>
        <taxon>Methanosarcinales</taxon>
        <taxon>ANME-2 cluster</taxon>
        <taxon>Candidatus Methanogasteraceae</taxon>
        <taxon>Candidatus Methanogaster</taxon>
    </lineage>
</organism>
<gene>
    <name evidence="1" type="ORF">FBKNMHLG_00041</name>
</gene>
<evidence type="ECO:0000313" key="1">
    <source>
        <dbReference type="EMBL" id="QNO49522.1"/>
    </source>
</evidence>
<dbReference type="AlphaFoldDB" id="A0A7G9YND8"/>
<name>A0A7G9YND8_9EURY</name>
<reference evidence="1" key="1">
    <citation type="submission" date="2020-06" db="EMBL/GenBank/DDBJ databases">
        <title>Unique genomic features of the anaerobic methanotrophic archaea.</title>
        <authorList>
            <person name="Chadwick G.L."/>
            <person name="Skennerton C.T."/>
            <person name="Laso-Perez R."/>
            <person name="Leu A.O."/>
            <person name="Speth D.R."/>
            <person name="Yu H."/>
            <person name="Morgan-Lang C."/>
            <person name="Hatzenpichler R."/>
            <person name="Goudeau D."/>
            <person name="Malmstrom R."/>
            <person name="Brazelton W.J."/>
            <person name="Woyke T."/>
            <person name="Hallam S.J."/>
            <person name="Tyson G.W."/>
            <person name="Wegener G."/>
            <person name="Boetius A."/>
            <person name="Orphan V."/>
        </authorList>
    </citation>
    <scope>NUCLEOTIDE SEQUENCE</scope>
</reference>
<protein>
    <submittedName>
        <fullName evidence="1">Uncharacterized protein</fullName>
    </submittedName>
</protein>
<sequence>MMQRKDGNLYCMDFKTFCEAFKDSKSSEFRVWLFRLSRLIEDLSDDPNDLRWRRLQITYVIVREYINFVDPKHIKSQLKIKDYDEILADPTNVFKAVQKRGETYDLKLEFPDIKCT</sequence>
<accession>A0A7G9YND8</accession>
<proteinExistence type="predicted"/>